<keyword evidence="10" id="KW-1185">Reference proteome</keyword>
<dbReference type="EC" id="2.4.2.10" evidence="2 6"/>
<evidence type="ECO:0000256" key="6">
    <source>
        <dbReference type="HAMAP-Rule" id="MF_01208"/>
    </source>
</evidence>
<keyword evidence="3 6" id="KW-0328">Glycosyltransferase</keyword>
<dbReference type="InterPro" id="IPR029057">
    <property type="entry name" value="PRTase-like"/>
</dbReference>
<evidence type="ECO:0000259" key="8">
    <source>
        <dbReference type="Pfam" id="PF00156"/>
    </source>
</evidence>
<evidence type="ECO:0000256" key="7">
    <source>
        <dbReference type="SAM" id="Phobius"/>
    </source>
</evidence>
<dbReference type="NCBIfam" id="TIGR00336">
    <property type="entry name" value="pyrE"/>
    <property type="match status" value="1"/>
</dbReference>
<evidence type="ECO:0000313" key="9">
    <source>
        <dbReference type="EMBL" id="SHI46838.1"/>
    </source>
</evidence>
<dbReference type="SUPFAM" id="SSF53271">
    <property type="entry name" value="PRTase-like"/>
    <property type="match status" value="1"/>
</dbReference>
<dbReference type="InterPro" id="IPR023031">
    <property type="entry name" value="OPRT"/>
</dbReference>
<dbReference type="STRING" id="1168035.SAMN05444280_102180"/>
<dbReference type="PANTHER" id="PTHR19278:SF9">
    <property type="entry name" value="URIDINE 5'-MONOPHOSPHATE SYNTHASE"/>
    <property type="match status" value="1"/>
</dbReference>
<feature type="transmembrane region" description="Helical" evidence="7">
    <location>
        <begin position="70"/>
        <end position="95"/>
    </location>
</feature>
<dbReference type="GO" id="GO:0019856">
    <property type="term" value="P:pyrimidine nucleobase biosynthetic process"/>
    <property type="evidence" value="ECO:0007669"/>
    <property type="project" value="TreeGrafter"/>
</dbReference>
<feature type="binding site" evidence="6">
    <location>
        <position position="127"/>
    </location>
    <ligand>
        <name>orotate</name>
        <dbReference type="ChEBI" id="CHEBI:30839"/>
    </ligand>
</feature>
<dbReference type="InterPro" id="IPR000836">
    <property type="entry name" value="PRTase_dom"/>
</dbReference>
<feature type="binding site" description="in other chain" evidence="6">
    <location>
        <begin position="123"/>
        <end position="131"/>
    </location>
    <ligand>
        <name>5-phospho-alpha-D-ribose 1-diphosphate</name>
        <dbReference type="ChEBI" id="CHEBI:58017"/>
        <note>ligand shared between dimeric partners</note>
    </ligand>
</feature>
<dbReference type="EMBL" id="FQZE01000002">
    <property type="protein sequence ID" value="SHI46838.1"/>
    <property type="molecule type" value="Genomic_DNA"/>
</dbReference>
<dbReference type="InterPro" id="IPR004467">
    <property type="entry name" value="Or_phspho_trans_dom"/>
</dbReference>
<evidence type="ECO:0000256" key="2">
    <source>
        <dbReference type="ARBA" id="ARBA00011971"/>
    </source>
</evidence>
<feature type="binding site" evidence="6">
    <location>
        <position position="103"/>
    </location>
    <ligand>
        <name>5-phospho-alpha-D-ribose 1-diphosphate</name>
        <dbReference type="ChEBI" id="CHEBI:58017"/>
        <note>ligand shared between dimeric partners</note>
    </ligand>
</feature>
<comment type="cofactor">
    <cofactor evidence="6">
        <name>Mg(2+)</name>
        <dbReference type="ChEBI" id="CHEBI:18420"/>
    </cofactor>
</comment>
<organism evidence="9 10">
    <name type="scientific">Tangfeifania diversioriginum</name>
    <dbReference type="NCBI Taxonomy" id="1168035"/>
    <lineage>
        <taxon>Bacteria</taxon>
        <taxon>Pseudomonadati</taxon>
        <taxon>Bacteroidota</taxon>
        <taxon>Bacteroidia</taxon>
        <taxon>Marinilabiliales</taxon>
        <taxon>Prolixibacteraceae</taxon>
        <taxon>Tangfeifania</taxon>
    </lineage>
</organism>
<accession>A0A1M6BE49</accession>
<dbReference type="GO" id="GO:0044205">
    <property type="term" value="P:'de novo' UMP biosynthetic process"/>
    <property type="evidence" value="ECO:0007669"/>
    <property type="project" value="UniProtKB-UniRule"/>
</dbReference>
<dbReference type="UniPathway" id="UPA00070">
    <property type="reaction ID" value="UER00119"/>
</dbReference>
<keyword evidence="6" id="KW-0460">Magnesium</keyword>
<keyword evidence="7" id="KW-1133">Transmembrane helix</keyword>
<comment type="pathway">
    <text evidence="1 6">Pyrimidine metabolism; UMP biosynthesis via de novo pathway; UMP from orotate: step 1/2.</text>
</comment>
<dbReference type="Gene3D" id="3.40.50.2020">
    <property type="match status" value="1"/>
</dbReference>
<keyword evidence="5 6" id="KW-0665">Pyrimidine biosynthesis</keyword>
<protein>
    <recommendedName>
        <fullName evidence="2 6">Orotate phosphoribosyltransferase</fullName>
        <shortName evidence="6">OPRT</shortName>
        <shortName evidence="6">OPRTase</shortName>
        <ecNumber evidence="2 6">2.4.2.10</ecNumber>
    </recommendedName>
</protein>
<evidence type="ECO:0000256" key="3">
    <source>
        <dbReference type="ARBA" id="ARBA00022676"/>
    </source>
</evidence>
<dbReference type="HAMAP" id="MF_01208">
    <property type="entry name" value="PyrE"/>
    <property type="match status" value="1"/>
</dbReference>
<dbReference type="AlphaFoldDB" id="A0A1M6BE49"/>
<keyword evidence="7" id="KW-0472">Membrane</keyword>
<evidence type="ECO:0000256" key="5">
    <source>
        <dbReference type="ARBA" id="ARBA00022975"/>
    </source>
</evidence>
<evidence type="ECO:0000256" key="4">
    <source>
        <dbReference type="ARBA" id="ARBA00022679"/>
    </source>
</evidence>
<keyword evidence="7" id="KW-0812">Transmembrane</keyword>
<comment type="similarity">
    <text evidence="6">Belongs to the purine/pyrimidine phosphoribosyltransferase family. PyrE subfamily.</text>
</comment>
<comment type="caution">
    <text evidence="6">Lacks conserved residue(s) required for the propagation of feature annotation.</text>
</comment>
<comment type="function">
    <text evidence="6">Catalyzes the transfer of a ribosyl phosphate group from 5-phosphoribose 1-diphosphate to orotate, leading to the formation of orotidine monophosphate (OMP).</text>
</comment>
<proteinExistence type="inferred from homology"/>
<dbReference type="CDD" id="cd06223">
    <property type="entry name" value="PRTases_typeI"/>
    <property type="match status" value="1"/>
</dbReference>
<dbReference type="RefSeq" id="WP_073164839.1">
    <property type="nucleotide sequence ID" value="NZ_FQZE01000002.1"/>
</dbReference>
<feature type="binding site" evidence="6">
    <location>
        <position position="101"/>
    </location>
    <ligand>
        <name>5-phospho-alpha-D-ribose 1-diphosphate</name>
        <dbReference type="ChEBI" id="CHEBI:58017"/>
        <note>ligand shared between dimeric partners</note>
    </ligand>
</feature>
<dbReference type="GO" id="GO:0004588">
    <property type="term" value="F:orotate phosphoribosyltransferase activity"/>
    <property type="evidence" value="ECO:0007669"/>
    <property type="project" value="UniProtKB-UniRule"/>
</dbReference>
<comment type="catalytic activity">
    <reaction evidence="6">
        <text>orotidine 5'-phosphate + diphosphate = orotate + 5-phospho-alpha-D-ribose 1-diphosphate</text>
        <dbReference type="Rhea" id="RHEA:10380"/>
        <dbReference type="ChEBI" id="CHEBI:30839"/>
        <dbReference type="ChEBI" id="CHEBI:33019"/>
        <dbReference type="ChEBI" id="CHEBI:57538"/>
        <dbReference type="ChEBI" id="CHEBI:58017"/>
        <dbReference type="EC" id="2.4.2.10"/>
    </reaction>
</comment>
<sequence length="211" mass="23575">METTQKEVSKKLLELNTIKIQPLSPFTWASGWKSPIYCDNRKILSYPDTRSFIRDKFAEIIRKKYPQAEVIAGVATGAIAHAVLVADVLGLPFIYVRSKPKGHGLENLIEGEMKPGQKVVVIEDLVSTGVSSLKAAEAVNNFGAEVIGMVSIFTYNFSLARENFKKANIELTPLSRYQVLIDTALEMGEISKDQVETLMKWREDPANWGKK</sequence>
<dbReference type="Proteomes" id="UP000184050">
    <property type="component" value="Unassembled WGS sequence"/>
</dbReference>
<dbReference type="PANTHER" id="PTHR19278">
    <property type="entry name" value="OROTATE PHOSPHORIBOSYLTRANSFERASE"/>
    <property type="match status" value="1"/>
</dbReference>
<dbReference type="OrthoDB" id="9802134at2"/>
<comment type="subunit">
    <text evidence="6">Homodimer.</text>
</comment>
<keyword evidence="4 6" id="KW-0808">Transferase</keyword>
<feature type="domain" description="Phosphoribosyltransferase" evidence="8">
    <location>
        <begin position="53"/>
        <end position="154"/>
    </location>
</feature>
<evidence type="ECO:0000313" key="10">
    <source>
        <dbReference type="Proteomes" id="UP000184050"/>
    </source>
</evidence>
<dbReference type="Pfam" id="PF00156">
    <property type="entry name" value="Pribosyltran"/>
    <property type="match status" value="1"/>
</dbReference>
<gene>
    <name evidence="6" type="primary">pyrE</name>
    <name evidence="9" type="ORF">SAMN05444280_102180</name>
</gene>
<name>A0A1M6BE49_9BACT</name>
<evidence type="ECO:0000256" key="1">
    <source>
        <dbReference type="ARBA" id="ARBA00004889"/>
    </source>
</evidence>
<reference evidence="9 10" key="1">
    <citation type="submission" date="2016-11" db="EMBL/GenBank/DDBJ databases">
        <authorList>
            <person name="Jaros S."/>
            <person name="Januszkiewicz K."/>
            <person name="Wedrychowicz H."/>
        </authorList>
    </citation>
    <scope>NUCLEOTIDE SEQUENCE [LARGE SCALE GENOMIC DNA]</scope>
    <source>
        <strain evidence="9 10">DSM 27063</strain>
    </source>
</reference>
<feature type="binding site" evidence="6">
    <location>
        <position position="97"/>
    </location>
    <ligand>
        <name>5-phospho-alpha-D-ribose 1-diphosphate</name>
        <dbReference type="ChEBI" id="CHEBI:58017"/>
        <note>ligand shared between dimeric partners</note>
    </ligand>
</feature>
<dbReference type="GO" id="GO:0000287">
    <property type="term" value="F:magnesium ion binding"/>
    <property type="evidence" value="ECO:0007669"/>
    <property type="project" value="UniProtKB-UniRule"/>
</dbReference>